<dbReference type="GO" id="GO:0000811">
    <property type="term" value="C:GINS complex"/>
    <property type="evidence" value="ECO:0007669"/>
    <property type="project" value="InterPro"/>
</dbReference>
<comment type="similarity">
    <text evidence="2">Belongs to the GINS1/PSF1 family.</text>
</comment>
<dbReference type="AlphaFoldDB" id="A0A0V0R4J1"/>
<dbReference type="Pfam" id="PF05916">
    <property type="entry name" value="Sld5"/>
    <property type="match status" value="1"/>
</dbReference>
<feature type="domain" description="DNA replication complex GINS protein PSF1 C-terminal" evidence="6">
    <location>
        <begin position="71"/>
        <end position="115"/>
    </location>
</feature>
<evidence type="ECO:0000313" key="7">
    <source>
        <dbReference type="EMBL" id="KRX09395.1"/>
    </source>
</evidence>
<evidence type="ECO:0000256" key="4">
    <source>
        <dbReference type="ARBA" id="ARBA00023242"/>
    </source>
</evidence>
<keyword evidence="8" id="KW-1185">Reference proteome</keyword>
<dbReference type="OrthoDB" id="10252587at2759"/>
<dbReference type="Gene3D" id="1.20.58.1030">
    <property type="match status" value="1"/>
</dbReference>
<reference evidence="7 8" key="1">
    <citation type="journal article" date="2015" name="Sci. Rep.">
        <title>Genome of the facultative scuticociliatosis pathogen Pseudocohnilembus persalinus provides insight into its virulence through horizontal gene transfer.</title>
        <authorList>
            <person name="Xiong J."/>
            <person name="Wang G."/>
            <person name="Cheng J."/>
            <person name="Tian M."/>
            <person name="Pan X."/>
            <person name="Warren A."/>
            <person name="Jiang C."/>
            <person name="Yuan D."/>
            <person name="Miao W."/>
        </authorList>
    </citation>
    <scope>NUCLEOTIDE SEQUENCE [LARGE SCALE GENOMIC DNA]</scope>
    <source>
        <strain evidence="7">36N120E</strain>
    </source>
</reference>
<proteinExistence type="inferred from homology"/>
<protein>
    <recommendedName>
        <fullName evidence="9">GINS complex subunit 1</fullName>
    </recommendedName>
</protein>
<accession>A0A0V0R4J1</accession>
<organism evidence="7 8">
    <name type="scientific">Pseudocohnilembus persalinus</name>
    <name type="common">Ciliate</name>
    <dbReference type="NCBI Taxonomy" id="266149"/>
    <lineage>
        <taxon>Eukaryota</taxon>
        <taxon>Sar</taxon>
        <taxon>Alveolata</taxon>
        <taxon>Ciliophora</taxon>
        <taxon>Intramacronucleata</taxon>
        <taxon>Oligohymenophorea</taxon>
        <taxon>Scuticociliatia</taxon>
        <taxon>Philasterida</taxon>
        <taxon>Pseudocohnilembidae</taxon>
        <taxon>Pseudocohnilembus</taxon>
    </lineage>
</organism>
<dbReference type="SUPFAM" id="SSF158573">
    <property type="entry name" value="GINS helical bundle-like"/>
    <property type="match status" value="1"/>
</dbReference>
<keyword evidence="4" id="KW-0539">Nucleus</keyword>
<dbReference type="Pfam" id="PF24997">
    <property type="entry name" value="PSF1_C"/>
    <property type="match status" value="1"/>
</dbReference>
<dbReference type="InterPro" id="IPR005339">
    <property type="entry name" value="GINS_Psf1"/>
</dbReference>
<evidence type="ECO:0008006" key="9">
    <source>
        <dbReference type="Google" id="ProtNLM"/>
    </source>
</evidence>
<gene>
    <name evidence="7" type="ORF">PPERSA_04701</name>
</gene>
<dbReference type="CDD" id="cd21696">
    <property type="entry name" value="GINS_B_Psf1"/>
    <property type="match status" value="1"/>
</dbReference>
<dbReference type="OMA" id="HNCIERN"/>
<dbReference type="InterPro" id="IPR056783">
    <property type="entry name" value="PSF1_C"/>
</dbReference>
<comment type="caution">
    <text evidence="7">The sequence shown here is derived from an EMBL/GenBank/DDBJ whole genome shotgun (WGS) entry which is preliminary data.</text>
</comment>
<comment type="subcellular location">
    <subcellularLocation>
        <location evidence="1">Nucleus</location>
    </subcellularLocation>
</comment>
<dbReference type="Proteomes" id="UP000054937">
    <property type="component" value="Unassembled WGS sequence"/>
</dbReference>
<dbReference type="PANTHER" id="PTHR12914">
    <property type="entry name" value="PARTNER OF SLD5"/>
    <property type="match status" value="1"/>
</dbReference>
<feature type="domain" description="GINS subunit" evidence="5">
    <location>
        <begin position="3"/>
        <end position="52"/>
    </location>
</feature>
<evidence type="ECO:0000256" key="2">
    <source>
        <dbReference type="ARBA" id="ARBA00006677"/>
    </source>
</evidence>
<sequence>MLVYVDHRLNKIMEIFWEYGSVIPKEFMEYMSNDEKLFVQQYKKMINDYESNLPIELDLAKDIEVPTSANIEVRVMRDCGSIITKNGSTLELKKDTIHYVCREDVENLIIQGHLKPTGL</sequence>
<name>A0A0V0R4J1_PSEPJ</name>
<dbReference type="EMBL" id="LDAU01000051">
    <property type="protein sequence ID" value="KRX09395.1"/>
    <property type="molecule type" value="Genomic_DNA"/>
</dbReference>
<dbReference type="PANTHER" id="PTHR12914:SF2">
    <property type="entry name" value="DNA REPLICATION COMPLEX GINS PROTEIN PSF1"/>
    <property type="match status" value="1"/>
</dbReference>
<keyword evidence="3" id="KW-0235">DNA replication</keyword>
<dbReference type="InParanoid" id="A0A0V0R4J1"/>
<evidence type="ECO:0000256" key="3">
    <source>
        <dbReference type="ARBA" id="ARBA00022705"/>
    </source>
</evidence>
<evidence type="ECO:0000256" key="1">
    <source>
        <dbReference type="ARBA" id="ARBA00004123"/>
    </source>
</evidence>
<dbReference type="InterPro" id="IPR036224">
    <property type="entry name" value="GINS_bundle-like_dom_sf"/>
</dbReference>
<evidence type="ECO:0000259" key="6">
    <source>
        <dbReference type="Pfam" id="PF24997"/>
    </source>
</evidence>
<dbReference type="InterPro" id="IPR021151">
    <property type="entry name" value="GINS_A"/>
</dbReference>
<dbReference type="GO" id="GO:1902983">
    <property type="term" value="P:DNA strand elongation involved in mitotic DNA replication"/>
    <property type="evidence" value="ECO:0007669"/>
    <property type="project" value="TreeGrafter"/>
</dbReference>
<evidence type="ECO:0000259" key="5">
    <source>
        <dbReference type="Pfam" id="PF05916"/>
    </source>
</evidence>
<evidence type="ECO:0000313" key="8">
    <source>
        <dbReference type="Proteomes" id="UP000054937"/>
    </source>
</evidence>